<evidence type="ECO:0000313" key="3">
    <source>
        <dbReference type="Proteomes" id="UP000515788"/>
    </source>
</evidence>
<dbReference type="AlphaFoldDB" id="A0A7G3ZMF2"/>
<organism evidence="2 3">
    <name type="scientific">Torulaspora globosa</name>
    <dbReference type="NCBI Taxonomy" id="48254"/>
    <lineage>
        <taxon>Eukaryota</taxon>
        <taxon>Fungi</taxon>
        <taxon>Dikarya</taxon>
        <taxon>Ascomycota</taxon>
        <taxon>Saccharomycotina</taxon>
        <taxon>Saccharomycetes</taxon>
        <taxon>Saccharomycetales</taxon>
        <taxon>Saccharomycetaceae</taxon>
        <taxon>Torulaspora</taxon>
    </lineage>
</organism>
<accession>A0A7G3ZMF2</accession>
<dbReference type="GO" id="GO:0045943">
    <property type="term" value="P:positive regulation of transcription by RNA polymerase I"/>
    <property type="evidence" value="ECO:0007669"/>
    <property type="project" value="TreeGrafter"/>
</dbReference>
<dbReference type="RefSeq" id="XP_037141362.1">
    <property type="nucleotide sequence ID" value="XM_037285466.1"/>
</dbReference>
<protein>
    <recommendedName>
        <fullName evidence="1">CTD kinase subunit gamma Ctk3 C-terminal domain-containing protein</fullName>
    </recommendedName>
</protein>
<evidence type="ECO:0000259" key="1">
    <source>
        <dbReference type="Pfam" id="PF12350"/>
    </source>
</evidence>
<dbReference type="InterPro" id="IPR024637">
    <property type="entry name" value="Ctk3_C"/>
</dbReference>
<dbReference type="KEGG" id="tgb:HG536_0H00630"/>
<dbReference type="OrthoDB" id="21266at2759"/>
<dbReference type="GO" id="GO:0070692">
    <property type="term" value="C:CTDK-1 complex"/>
    <property type="evidence" value="ECO:0007669"/>
    <property type="project" value="InterPro"/>
</dbReference>
<dbReference type="Pfam" id="PF12350">
    <property type="entry name" value="CTK3_C"/>
    <property type="match status" value="1"/>
</dbReference>
<dbReference type="EMBL" id="CP059253">
    <property type="protein sequence ID" value="QLL34688.1"/>
    <property type="molecule type" value="Genomic_DNA"/>
</dbReference>
<sequence length="292" mass="33684">MDSFEARLQFIQILKNLQKSLNILRTGTDDDGRSDSPSLSRSAGTDPIQFYLKNYTQHYEDFHQCLFDTMSKMDPLDRINIVLYYSRIISILKNRETDFNSTVLNQHLLPSVDRLLLLALPANDWTSLSNLKACIEVFQWLNEVCGNVVEWSDECDQPDASVPLSELAWFEPASDTTDVAHSFQSATILLKDRLAKRKYLIEYYRGNGVCGMPTATAASTILHRMENDREKHKRLKENTWVLERPTNSIVDPQEFQSIWENAPYNGMTKEDYRNIKELNGIAQQSYSIGYKH</sequence>
<dbReference type="PANTHER" id="PTHR28291">
    <property type="entry name" value="CTD KINASE SUBUNIT GAMMA"/>
    <property type="match status" value="1"/>
</dbReference>
<dbReference type="GO" id="GO:0032786">
    <property type="term" value="P:positive regulation of DNA-templated transcription, elongation"/>
    <property type="evidence" value="ECO:0007669"/>
    <property type="project" value="InterPro"/>
</dbReference>
<dbReference type="PANTHER" id="PTHR28291:SF1">
    <property type="entry name" value="CTD KINASE SUBUNIT GAMMA"/>
    <property type="match status" value="1"/>
</dbReference>
<name>A0A7G3ZMF2_9SACH</name>
<keyword evidence="3" id="KW-1185">Reference proteome</keyword>
<proteinExistence type="predicted"/>
<dbReference type="Proteomes" id="UP000515788">
    <property type="component" value="Chromosome 8"/>
</dbReference>
<reference evidence="2 3" key="1">
    <citation type="submission" date="2020-06" db="EMBL/GenBank/DDBJ databases">
        <title>The yeast mating-type switching endonuclease HO is a domesticated member of an unorthodox homing genetic element family.</title>
        <authorList>
            <person name="Coughlan A.Y."/>
            <person name="Lombardi L."/>
            <person name="Braun-Galleani S."/>
            <person name="Martos A.R."/>
            <person name="Galeote V."/>
            <person name="Bigey F."/>
            <person name="Dequin S."/>
            <person name="Byrne K.P."/>
            <person name="Wolfe K.H."/>
        </authorList>
    </citation>
    <scope>NUCLEOTIDE SEQUENCE [LARGE SCALE GENOMIC DNA]</scope>
    <source>
        <strain evidence="2 3">CBS764</strain>
    </source>
</reference>
<feature type="domain" description="CTD kinase subunit gamma Ctk3 C-terminal" evidence="1">
    <location>
        <begin position="219"/>
        <end position="281"/>
    </location>
</feature>
<dbReference type="GeneID" id="59327954"/>
<gene>
    <name evidence="2" type="ORF">HG536_0H00630</name>
</gene>
<evidence type="ECO:0000313" key="2">
    <source>
        <dbReference type="EMBL" id="QLL34688.1"/>
    </source>
</evidence>
<dbReference type="InterPro" id="IPR042326">
    <property type="entry name" value="Ctk3"/>
</dbReference>